<dbReference type="GO" id="GO:0005739">
    <property type="term" value="C:mitochondrion"/>
    <property type="evidence" value="ECO:0007669"/>
    <property type="project" value="TreeGrafter"/>
</dbReference>
<dbReference type="EMBL" id="GFAH01000337">
    <property type="protein sequence ID" value="JAV48052.1"/>
    <property type="molecule type" value="Transcribed_RNA"/>
</dbReference>
<reference evidence="1" key="1">
    <citation type="submission" date="2016-11" db="EMBL/GenBank/DDBJ databases">
        <title>Venom-gland transcriptomics and venom proteomics of the black-back scorpion (Hadrurus spadix) reveal detectability challenges and an unexplored realm of animal toxin diversity.</title>
        <authorList>
            <person name="Rokyta D.R."/>
            <person name="Ward M.J."/>
        </authorList>
    </citation>
    <scope>NUCLEOTIDE SEQUENCE</scope>
    <source>
        <tissue evidence="1">Venom gland</tissue>
    </source>
</reference>
<accession>A0A1W7RA74</accession>
<name>A0A1W7RA74_9SCOR</name>
<protein>
    <submittedName>
        <fullName evidence="1">Methylmalonic aciduria and homocystinuria type D homolog, mitochondrial</fullName>
    </submittedName>
</protein>
<dbReference type="GO" id="GO:0009235">
    <property type="term" value="P:cobalamin metabolic process"/>
    <property type="evidence" value="ECO:0007669"/>
    <property type="project" value="InterPro"/>
</dbReference>
<dbReference type="AlphaFoldDB" id="A0A1W7RA74"/>
<proteinExistence type="predicted"/>
<dbReference type="InterPro" id="IPR019362">
    <property type="entry name" value="MMADHC"/>
</dbReference>
<sequence>MIRIPRIVVYGKNLRYLAQCFRSFSSEHSSQSAISCIKQNSSQEGSITSRKHNEREIYLFGPEDMRAPLPGNIGVATSSLFTNDDIMLSAKPNKQDCDILTVELPEDRHRNVITHLLTFADRYETEDMPTSAFSMHLSNNLLECVAQECPQLLRRDFADLFPGRDINQGNLTVITLCQKTNNSMDIWSEETELEREHLMDCFVKAAEDICALLNDRGYWADFIDPSSGRPYLGPYTNATMFETDERYRHFGFTIEDLGCCKVTRHHLWGTHSFVGCLFTNAPLNSPEICEILTKHKSKNIHSEILN</sequence>
<dbReference type="Pfam" id="PF10229">
    <property type="entry name" value="MMADHC"/>
    <property type="match status" value="1"/>
</dbReference>
<evidence type="ECO:0000313" key="1">
    <source>
        <dbReference type="EMBL" id="JAV48052.1"/>
    </source>
</evidence>
<dbReference type="PANTHER" id="PTHR13192:SF3">
    <property type="entry name" value="COBALAMIN TRAFFICKING PROTEIN CBLD"/>
    <property type="match status" value="1"/>
</dbReference>
<organism evidence="1">
    <name type="scientific">Hadrurus spadix</name>
    <dbReference type="NCBI Taxonomy" id="141984"/>
    <lineage>
        <taxon>Eukaryota</taxon>
        <taxon>Metazoa</taxon>
        <taxon>Ecdysozoa</taxon>
        <taxon>Arthropoda</taxon>
        <taxon>Chelicerata</taxon>
        <taxon>Arachnida</taxon>
        <taxon>Scorpiones</taxon>
        <taxon>Iurida</taxon>
        <taxon>Iuroidea</taxon>
        <taxon>Hadrurus</taxon>
    </lineage>
</organism>
<dbReference type="PANTHER" id="PTHR13192">
    <property type="entry name" value="MY011 PROTEIN"/>
    <property type="match status" value="1"/>
</dbReference>